<protein>
    <recommendedName>
        <fullName evidence="2">NADP-dependent oxidoreductase domain-containing protein</fullName>
    </recommendedName>
</protein>
<dbReference type="InterPro" id="IPR036812">
    <property type="entry name" value="NAD(P)_OxRdtase_dom_sf"/>
</dbReference>
<dbReference type="SUPFAM" id="SSF51430">
    <property type="entry name" value="NAD(P)-linked oxidoreductase"/>
    <property type="match status" value="1"/>
</dbReference>
<dbReference type="GO" id="GO:0016491">
    <property type="term" value="F:oxidoreductase activity"/>
    <property type="evidence" value="ECO:0007669"/>
    <property type="project" value="UniProtKB-KW"/>
</dbReference>
<proteinExistence type="predicted"/>
<keyword evidence="4" id="KW-1185">Reference proteome</keyword>
<dbReference type="PANTHER" id="PTHR43625">
    <property type="entry name" value="AFLATOXIN B1 ALDEHYDE REDUCTASE"/>
    <property type="match status" value="1"/>
</dbReference>
<keyword evidence="1" id="KW-0560">Oxidoreductase</keyword>
<evidence type="ECO:0000313" key="3">
    <source>
        <dbReference type="EMBL" id="KAK0383982.1"/>
    </source>
</evidence>
<dbReference type="PANTHER" id="PTHR43625:SF40">
    <property type="entry name" value="ALDO-KETO REDUCTASE YAKC [NADP(+)]"/>
    <property type="match status" value="1"/>
</dbReference>
<dbReference type="InterPro" id="IPR023210">
    <property type="entry name" value="NADP_OxRdtase_dom"/>
</dbReference>
<dbReference type="GO" id="GO:0005737">
    <property type="term" value="C:cytoplasm"/>
    <property type="evidence" value="ECO:0007669"/>
    <property type="project" value="TreeGrafter"/>
</dbReference>
<evidence type="ECO:0000256" key="1">
    <source>
        <dbReference type="ARBA" id="ARBA00023002"/>
    </source>
</evidence>
<dbReference type="EMBL" id="JAPDFR010000008">
    <property type="protein sequence ID" value="KAK0383982.1"/>
    <property type="molecule type" value="Genomic_DNA"/>
</dbReference>
<reference evidence="3" key="1">
    <citation type="submission" date="2022-10" db="EMBL/GenBank/DDBJ databases">
        <title>Determination and structural analysis of whole genome sequence of Sarocladium strictum F4-1.</title>
        <authorList>
            <person name="Hu L."/>
            <person name="Jiang Y."/>
        </authorList>
    </citation>
    <scope>NUCLEOTIDE SEQUENCE</scope>
    <source>
        <strain evidence="3">F4-1</strain>
    </source>
</reference>
<evidence type="ECO:0000259" key="2">
    <source>
        <dbReference type="Pfam" id="PF00248"/>
    </source>
</evidence>
<evidence type="ECO:0000313" key="4">
    <source>
        <dbReference type="Proteomes" id="UP001175261"/>
    </source>
</evidence>
<dbReference type="Proteomes" id="UP001175261">
    <property type="component" value="Unassembled WGS sequence"/>
</dbReference>
<dbReference type="Gene3D" id="3.20.20.100">
    <property type="entry name" value="NADP-dependent oxidoreductase domain"/>
    <property type="match status" value="1"/>
</dbReference>
<dbReference type="Pfam" id="PF00248">
    <property type="entry name" value="Aldo_ket_red"/>
    <property type="match status" value="1"/>
</dbReference>
<dbReference type="InterPro" id="IPR050791">
    <property type="entry name" value="Aldo-Keto_reductase"/>
</dbReference>
<comment type="caution">
    <text evidence="3">The sequence shown here is derived from an EMBL/GenBank/DDBJ whole genome shotgun (WGS) entry which is preliminary data.</text>
</comment>
<organism evidence="3 4">
    <name type="scientific">Sarocladium strictum</name>
    <name type="common">Black bundle disease fungus</name>
    <name type="synonym">Acremonium strictum</name>
    <dbReference type="NCBI Taxonomy" id="5046"/>
    <lineage>
        <taxon>Eukaryota</taxon>
        <taxon>Fungi</taxon>
        <taxon>Dikarya</taxon>
        <taxon>Ascomycota</taxon>
        <taxon>Pezizomycotina</taxon>
        <taxon>Sordariomycetes</taxon>
        <taxon>Hypocreomycetidae</taxon>
        <taxon>Hypocreales</taxon>
        <taxon>Sarocladiaceae</taxon>
        <taxon>Sarocladium</taxon>
    </lineage>
</organism>
<sequence>MAPPTALPTRPLGRTGRNIPALGFGMMGLSIAYGPGGTDEERLALLDKAWELGYTNWDTANAYGDNEVLIGKWFRLHPERRADIFLATKFGIKATVDEAGQPLFSADNSPEFFHECLEGSLQKMGVDYVDLYYVHRLDPKTPVEKTMELMARAKTEGKIKAIGISECASSSVRRAYAVAPVDAVQVEYNPFQLDIENDSGTNLLSTCRELGITVFAYSPLGRGFLTGQIRSTADFAPDDFRRIVPRFSDENFGRNLVLVDRFRALAERKGCTPSQLALAWLSAQGEDVIPIPGTKRLEYMLENVGALDVHLSREEVREIRAEVEKADVAGHRNPPGMFTEYSVTAEL</sequence>
<gene>
    <name evidence="3" type="ORF">NLU13_8071</name>
</gene>
<accession>A0AA39GD92</accession>
<feature type="domain" description="NADP-dependent oxidoreductase" evidence="2">
    <location>
        <begin position="22"/>
        <end position="321"/>
    </location>
</feature>
<name>A0AA39GD92_SARSR</name>
<dbReference type="AlphaFoldDB" id="A0AA39GD92"/>